<dbReference type="AlphaFoldDB" id="A0A916QIF7"/>
<evidence type="ECO:0000313" key="1">
    <source>
        <dbReference type="EMBL" id="GFR39459.1"/>
    </source>
</evidence>
<protein>
    <submittedName>
        <fullName evidence="1">Uncharacterized protein</fullName>
    </submittedName>
</protein>
<dbReference type="EMBL" id="BMAQ01000048">
    <property type="protein sequence ID" value="GFR39459.1"/>
    <property type="molecule type" value="Genomic_DNA"/>
</dbReference>
<reference evidence="1" key="2">
    <citation type="journal article" date="2021" name="Data Brief">
        <title>Draft genome sequence data of the facultative, thermophilic, xylanolytic bacterium Paenibacillus sp. strain DA-C8.</title>
        <authorList>
            <person name="Chhe C."/>
            <person name="Uke A."/>
            <person name="Baramee S."/>
            <person name="Ungkulpasvich U."/>
            <person name="Tachaapaikoon C."/>
            <person name="Pason P."/>
            <person name="Waeonukul R."/>
            <person name="Ratanakhanokchai K."/>
            <person name="Kosugi A."/>
        </authorList>
    </citation>
    <scope>NUCLEOTIDE SEQUENCE</scope>
    <source>
        <strain evidence="1">DA-C8</strain>
    </source>
</reference>
<organism evidence="1 2">
    <name type="scientific">Insulibacter thermoxylanivorax</name>
    <dbReference type="NCBI Taxonomy" id="2749268"/>
    <lineage>
        <taxon>Bacteria</taxon>
        <taxon>Bacillati</taxon>
        <taxon>Bacillota</taxon>
        <taxon>Bacilli</taxon>
        <taxon>Bacillales</taxon>
        <taxon>Paenibacillaceae</taxon>
        <taxon>Insulibacter</taxon>
    </lineage>
</organism>
<sequence>MQLDEVIDLASGHLRMLSRSDGMLGSHISTLRQGSYWVEYGGAA</sequence>
<comment type="caution">
    <text evidence="1">The sequence shown here is derived from an EMBL/GenBank/DDBJ whole genome shotgun (WGS) entry which is preliminary data.</text>
</comment>
<accession>A0A916QIF7</accession>
<keyword evidence="2" id="KW-1185">Reference proteome</keyword>
<dbReference type="RefSeq" id="WP_276569121.1">
    <property type="nucleotide sequence ID" value="NZ_BMAQ01000048.1"/>
</dbReference>
<dbReference type="Proteomes" id="UP000654993">
    <property type="component" value="Unassembled WGS sequence"/>
</dbReference>
<name>A0A916QIF7_9BACL</name>
<reference evidence="1" key="1">
    <citation type="submission" date="2020-08" db="EMBL/GenBank/DDBJ databases">
        <authorList>
            <person name="Uke A."/>
            <person name="Chhe C."/>
            <person name="Baramee S."/>
            <person name="Kosugi A."/>
        </authorList>
    </citation>
    <scope>NUCLEOTIDE SEQUENCE</scope>
    <source>
        <strain evidence="1">DA-C8</strain>
    </source>
</reference>
<evidence type="ECO:0000313" key="2">
    <source>
        <dbReference type="Proteomes" id="UP000654993"/>
    </source>
</evidence>
<gene>
    <name evidence="1" type="ORF">PRECH8_27550</name>
</gene>
<proteinExistence type="predicted"/>